<evidence type="ECO:0000313" key="3">
    <source>
        <dbReference type="Proteomes" id="UP001152766"/>
    </source>
</evidence>
<dbReference type="Gene3D" id="3.30.110.170">
    <property type="entry name" value="Protein of unknown function (DUF541), domain 1"/>
    <property type="match status" value="1"/>
</dbReference>
<keyword evidence="3" id="KW-1185">Reference proteome</keyword>
<dbReference type="InterPro" id="IPR007497">
    <property type="entry name" value="SIMPL/DUF541"/>
</dbReference>
<proteinExistence type="predicted"/>
<evidence type="ECO:0000313" key="2">
    <source>
        <dbReference type="EMBL" id="MDG0861202.1"/>
    </source>
</evidence>
<dbReference type="Pfam" id="PF04402">
    <property type="entry name" value="SIMPL"/>
    <property type="match status" value="1"/>
</dbReference>
<dbReference type="PANTHER" id="PTHR34387:SF1">
    <property type="entry name" value="PERIPLASMIC IMMUNOGENIC PROTEIN"/>
    <property type="match status" value="1"/>
</dbReference>
<dbReference type="Gene3D" id="3.30.70.2970">
    <property type="entry name" value="Protein of unknown function (DUF541), domain 2"/>
    <property type="match status" value="1"/>
</dbReference>
<organism evidence="2 3">
    <name type="scientific">Pelomonas aquatica</name>
    <dbReference type="NCBI Taxonomy" id="431058"/>
    <lineage>
        <taxon>Bacteria</taxon>
        <taxon>Pseudomonadati</taxon>
        <taxon>Pseudomonadota</taxon>
        <taxon>Betaproteobacteria</taxon>
        <taxon>Burkholderiales</taxon>
        <taxon>Sphaerotilaceae</taxon>
        <taxon>Roseateles</taxon>
    </lineage>
</organism>
<dbReference type="GO" id="GO:0006974">
    <property type="term" value="P:DNA damage response"/>
    <property type="evidence" value="ECO:0007669"/>
    <property type="project" value="TreeGrafter"/>
</dbReference>
<feature type="signal peptide" evidence="1">
    <location>
        <begin position="1"/>
        <end position="18"/>
    </location>
</feature>
<keyword evidence="1" id="KW-0732">Signal</keyword>
<protein>
    <submittedName>
        <fullName evidence="2">DUF541 domain-containing protein</fullName>
    </submittedName>
</protein>
<name>A0A9X4LCY3_9BURK</name>
<dbReference type="AlphaFoldDB" id="A0A9X4LCY3"/>
<comment type="caution">
    <text evidence="2">The sequence shown here is derived from an EMBL/GenBank/DDBJ whole genome shotgun (WGS) entry which is preliminary data.</text>
</comment>
<evidence type="ECO:0000256" key="1">
    <source>
        <dbReference type="SAM" id="SignalP"/>
    </source>
</evidence>
<dbReference type="RefSeq" id="WP_268148345.1">
    <property type="nucleotide sequence ID" value="NZ_JAPPUW010000004.1"/>
</dbReference>
<accession>A0A9X4LCY3</accession>
<dbReference type="PANTHER" id="PTHR34387">
    <property type="entry name" value="SLR1258 PROTEIN"/>
    <property type="match status" value="1"/>
</dbReference>
<dbReference type="Proteomes" id="UP001152766">
    <property type="component" value="Unassembled WGS sequence"/>
</dbReference>
<gene>
    <name evidence="2" type="ORF">EXJ73_01775</name>
</gene>
<reference evidence="2" key="1">
    <citation type="submission" date="2019-02" db="EMBL/GenBank/DDBJ databases">
        <title>Draft genome of the type strain Pelomonas aquatica CCUG 52575T.</title>
        <authorList>
            <person name="Gomila M."/>
            <person name="Lalucat J."/>
        </authorList>
    </citation>
    <scope>NUCLEOTIDE SEQUENCE</scope>
    <source>
        <strain evidence="2">CCUG 52575</strain>
    </source>
</reference>
<dbReference type="InterPro" id="IPR052022">
    <property type="entry name" value="26kDa_periplasmic_antigen"/>
</dbReference>
<dbReference type="EMBL" id="SGUG01000002">
    <property type="protein sequence ID" value="MDG0861202.1"/>
    <property type="molecule type" value="Genomic_DNA"/>
</dbReference>
<feature type="chain" id="PRO_5040777117" evidence="1">
    <location>
        <begin position="19"/>
        <end position="235"/>
    </location>
</feature>
<sequence length="235" mass="24538">MRALVAVSALVIAAAAHAGTEPPRERLSLSASASTEVTRDVLGIAFSTTKEGSDPAAVQTALKQALDAALTEARKIARPGQVDVQTGGFSLSPRYAPKTGQISGWQGSAELLVEGKDTGSIAQLAGRITTLSVQRVGYSLSREAREKVEGEVTAQAIARYRAKAADYSRQFGYGGFVIGEINVNADESGPRPVYKAMRTMAAPMADEALPTEAGKATVSATVSGSVQLTREAMPR</sequence>